<dbReference type="InterPro" id="IPR013763">
    <property type="entry name" value="Cyclin-like_dom"/>
</dbReference>
<evidence type="ECO:0000313" key="10">
    <source>
        <dbReference type="Proteomes" id="UP001186944"/>
    </source>
</evidence>
<dbReference type="GO" id="GO:0044772">
    <property type="term" value="P:mitotic cell cycle phase transition"/>
    <property type="evidence" value="ECO:0007669"/>
    <property type="project" value="InterPro"/>
</dbReference>
<keyword evidence="1" id="KW-0132">Cell division</keyword>
<feature type="domain" description="Cyclin C-terminal" evidence="8">
    <location>
        <begin position="346"/>
        <end position="467"/>
    </location>
</feature>
<dbReference type="SMART" id="SM00385">
    <property type="entry name" value="CYCLIN"/>
    <property type="match status" value="2"/>
</dbReference>
<evidence type="ECO:0000313" key="9">
    <source>
        <dbReference type="EMBL" id="KAK3092423.1"/>
    </source>
</evidence>
<comment type="similarity">
    <text evidence="5">Belongs to the cyclin family.</text>
</comment>
<protein>
    <submittedName>
        <fullName evidence="9">Uncharacterized protein</fullName>
    </submittedName>
</protein>
<reference evidence="9" key="1">
    <citation type="submission" date="2019-08" db="EMBL/GenBank/DDBJ databases">
        <title>The improved chromosome-level genome for the pearl oyster Pinctada fucata martensii using PacBio sequencing and Hi-C.</title>
        <authorList>
            <person name="Zheng Z."/>
        </authorList>
    </citation>
    <scope>NUCLEOTIDE SEQUENCE</scope>
    <source>
        <strain evidence="9">ZZ-2019</strain>
        <tissue evidence="9">Adductor muscle</tissue>
    </source>
</reference>
<dbReference type="InterPro" id="IPR006671">
    <property type="entry name" value="Cyclin_N"/>
</dbReference>
<feature type="region of interest" description="Disordered" evidence="6">
    <location>
        <begin position="104"/>
        <end position="126"/>
    </location>
</feature>
<dbReference type="InterPro" id="IPR046965">
    <property type="entry name" value="Cyclin_A/B-like"/>
</dbReference>
<gene>
    <name evidence="9" type="ORF">FSP39_002660</name>
</gene>
<organism evidence="9 10">
    <name type="scientific">Pinctada imbricata</name>
    <name type="common">Atlantic pearl-oyster</name>
    <name type="synonym">Pinctada martensii</name>
    <dbReference type="NCBI Taxonomy" id="66713"/>
    <lineage>
        <taxon>Eukaryota</taxon>
        <taxon>Metazoa</taxon>
        <taxon>Spiralia</taxon>
        <taxon>Lophotrochozoa</taxon>
        <taxon>Mollusca</taxon>
        <taxon>Bivalvia</taxon>
        <taxon>Autobranchia</taxon>
        <taxon>Pteriomorphia</taxon>
        <taxon>Pterioida</taxon>
        <taxon>Pterioidea</taxon>
        <taxon>Pteriidae</taxon>
        <taxon>Pinctada</taxon>
    </lineage>
</organism>
<dbReference type="AlphaFoldDB" id="A0AA89BVJ2"/>
<evidence type="ECO:0000256" key="2">
    <source>
        <dbReference type="ARBA" id="ARBA00022776"/>
    </source>
</evidence>
<dbReference type="InterPro" id="IPR004367">
    <property type="entry name" value="Cyclin_C-dom"/>
</dbReference>
<keyword evidence="10" id="KW-1185">Reference proteome</keyword>
<dbReference type="Proteomes" id="UP001186944">
    <property type="component" value="Unassembled WGS sequence"/>
</dbReference>
<dbReference type="GO" id="GO:0051301">
    <property type="term" value="P:cell division"/>
    <property type="evidence" value="ECO:0007669"/>
    <property type="project" value="UniProtKB-KW"/>
</dbReference>
<evidence type="ECO:0000259" key="8">
    <source>
        <dbReference type="SMART" id="SM01332"/>
    </source>
</evidence>
<evidence type="ECO:0000256" key="6">
    <source>
        <dbReference type="SAM" id="MobiDB-lite"/>
    </source>
</evidence>
<proteinExistence type="inferred from homology"/>
<keyword evidence="4" id="KW-0131">Cell cycle</keyword>
<dbReference type="PIRSF" id="PIRSF001771">
    <property type="entry name" value="Cyclin_A_B_D_E"/>
    <property type="match status" value="1"/>
</dbReference>
<evidence type="ECO:0000256" key="1">
    <source>
        <dbReference type="ARBA" id="ARBA00022618"/>
    </source>
</evidence>
<dbReference type="PANTHER" id="PTHR10177">
    <property type="entry name" value="CYCLINS"/>
    <property type="match status" value="1"/>
</dbReference>
<dbReference type="Pfam" id="PF00134">
    <property type="entry name" value="Cyclin_N"/>
    <property type="match status" value="1"/>
</dbReference>
<evidence type="ECO:0000256" key="5">
    <source>
        <dbReference type="RuleBase" id="RU000383"/>
    </source>
</evidence>
<dbReference type="InterPro" id="IPR036915">
    <property type="entry name" value="Cyclin-like_sf"/>
</dbReference>
<dbReference type="FunFam" id="1.10.472.10:FF:000001">
    <property type="entry name" value="G2/mitotic-specific cyclin"/>
    <property type="match status" value="1"/>
</dbReference>
<dbReference type="GO" id="GO:0016538">
    <property type="term" value="F:cyclin-dependent protein serine/threonine kinase regulator activity"/>
    <property type="evidence" value="ECO:0007669"/>
    <property type="project" value="InterPro"/>
</dbReference>
<evidence type="ECO:0000256" key="4">
    <source>
        <dbReference type="ARBA" id="ARBA00023306"/>
    </source>
</evidence>
<keyword evidence="2" id="KW-0498">Mitosis</keyword>
<name>A0AA89BVJ2_PINIB</name>
<feature type="domain" description="Cyclin-like" evidence="7">
    <location>
        <begin position="253"/>
        <end position="337"/>
    </location>
</feature>
<keyword evidence="3 5" id="KW-0195">Cyclin</keyword>
<dbReference type="SUPFAM" id="SSF47954">
    <property type="entry name" value="Cyclin-like"/>
    <property type="match status" value="2"/>
</dbReference>
<comment type="caution">
    <text evidence="9">The sequence shown here is derived from an EMBL/GenBank/DDBJ whole genome shotgun (WGS) entry which is preliminary data.</text>
</comment>
<sequence>MTTHDPFSIAIDNVDVLRQQRNIMLGESQMLQKKSAQLGRRRSSIMEVLDYVKHVEERSHEHMEISPLVKQENVVCKQENNRVHLSERDTNILSSGYTYRVKKEPKKANVSVPRPLGTSGSSKVQRNKVAQDNLMAKKLLRHVTGNKLIKKLAKKTLPFNVAKPEPCAVLDDDLLPIDNMDIDMQSQIRTVQTKIPPGMKEIENRLANVFSCPEYAHDIYQYLQRVERRRTFPDNFLDDTGSVTSSMRAVLMDWFIQVQVHQDFTQQTLHMAVALVDRFMTLQVISLDALQLVGITCILIAAKFHERFPPEIKTLCFLTDNTFTEDQVILLERVILQKMDFDLNMPDTSVFLDRFLEIESDSDNHSEIDGMTKYIIDLTLTTLEFVYFVPSVIAASSLYLTRKLLGLSTVWTYGLSYYTRYSEKELHDCVLAMARLLQEAPKAKLQGARTKFGSKSKFGKISHHQALKNENLLDEVIAHLKET</sequence>
<dbReference type="EMBL" id="VSWD01000009">
    <property type="protein sequence ID" value="KAK3092423.1"/>
    <property type="molecule type" value="Genomic_DNA"/>
</dbReference>
<evidence type="ECO:0000259" key="7">
    <source>
        <dbReference type="SMART" id="SM00385"/>
    </source>
</evidence>
<accession>A0AA89BVJ2</accession>
<dbReference type="Gene3D" id="1.10.472.10">
    <property type="entry name" value="Cyclin-like"/>
    <property type="match status" value="2"/>
</dbReference>
<dbReference type="Pfam" id="PF02984">
    <property type="entry name" value="Cyclin_C"/>
    <property type="match status" value="1"/>
</dbReference>
<dbReference type="SMART" id="SM01332">
    <property type="entry name" value="Cyclin_C"/>
    <property type="match status" value="1"/>
</dbReference>
<feature type="domain" description="Cyclin-like" evidence="7">
    <location>
        <begin position="350"/>
        <end position="435"/>
    </location>
</feature>
<evidence type="ECO:0000256" key="3">
    <source>
        <dbReference type="ARBA" id="ARBA00023127"/>
    </source>
</evidence>
<dbReference type="InterPro" id="IPR039361">
    <property type="entry name" value="Cyclin"/>
</dbReference>